<reference evidence="2" key="1">
    <citation type="submission" date="2006-06" db="EMBL/GenBank/DDBJ databases">
        <title>Complete sequence of Trichodesmium erythraeum IMS101.</title>
        <authorList>
            <consortium name="US DOE Joint Genome Institute"/>
            <person name="Copeland A."/>
            <person name="Lucas S."/>
            <person name="Lapidus A."/>
            <person name="Barry K."/>
            <person name="Detter J.C."/>
            <person name="Glavina del Rio T."/>
            <person name="Hammon N."/>
            <person name="Israni S."/>
            <person name="Dalin E."/>
            <person name="Tice H."/>
            <person name="Pitluck S."/>
            <person name="Kiss H."/>
            <person name="Munk A.C."/>
            <person name="Brettin T."/>
            <person name="Bruce D."/>
            <person name="Han C."/>
            <person name="Tapia R."/>
            <person name="Gilna P."/>
            <person name="Schmutz J."/>
            <person name="Larimer F."/>
            <person name="Land M."/>
            <person name="Hauser L."/>
            <person name="Kyrpides N."/>
            <person name="Kim E."/>
            <person name="Richardson P."/>
        </authorList>
    </citation>
    <scope>NUCLEOTIDE SEQUENCE [LARGE SCALE GENOMIC DNA]</scope>
    <source>
        <strain evidence="2">IMS101</strain>
    </source>
</reference>
<dbReference type="STRING" id="203124.Tery_3066"/>
<feature type="transmembrane region" description="Helical" evidence="1">
    <location>
        <begin position="375"/>
        <end position="392"/>
    </location>
</feature>
<dbReference type="eggNOG" id="ENOG502ZBHB">
    <property type="taxonomic scope" value="Bacteria"/>
</dbReference>
<accession>Q10ZW4</accession>
<dbReference type="HOGENOM" id="CLU_605395_0_0_3"/>
<dbReference type="EMBL" id="CP000393">
    <property type="protein sequence ID" value="ABG52210.1"/>
    <property type="molecule type" value="Genomic_DNA"/>
</dbReference>
<dbReference type="RefSeq" id="WP_011612561.1">
    <property type="nucleotide sequence ID" value="NC_008312.1"/>
</dbReference>
<keyword evidence="1" id="KW-0472">Membrane</keyword>
<dbReference type="AlphaFoldDB" id="Q10ZW4"/>
<organism evidence="2">
    <name type="scientific">Trichodesmium erythraeum (strain IMS101)</name>
    <dbReference type="NCBI Taxonomy" id="203124"/>
    <lineage>
        <taxon>Bacteria</taxon>
        <taxon>Bacillati</taxon>
        <taxon>Cyanobacteriota</taxon>
        <taxon>Cyanophyceae</taxon>
        <taxon>Oscillatoriophycideae</taxon>
        <taxon>Oscillatoriales</taxon>
        <taxon>Microcoleaceae</taxon>
        <taxon>Trichodesmium</taxon>
    </lineage>
</organism>
<dbReference type="KEGG" id="ter:Tery_3066"/>
<proteinExistence type="predicted"/>
<evidence type="ECO:0000313" key="2">
    <source>
        <dbReference type="EMBL" id="ABG52210.1"/>
    </source>
</evidence>
<keyword evidence="1" id="KW-1133">Transmembrane helix</keyword>
<feature type="transmembrane region" description="Helical" evidence="1">
    <location>
        <begin position="255"/>
        <end position="275"/>
    </location>
</feature>
<feature type="transmembrane region" description="Helical" evidence="1">
    <location>
        <begin position="296"/>
        <end position="322"/>
    </location>
</feature>
<evidence type="ECO:0000256" key="1">
    <source>
        <dbReference type="SAM" id="Phobius"/>
    </source>
</evidence>
<name>Q10ZW4_TRIEI</name>
<feature type="transmembrane region" description="Helical" evidence="1">
    <location>
        <begin position="342"/>
        <end position="363"/>
    </location>
</feature>
<keyword evidence="1" id="KW-0812">Transmembrane</keyword>
<gene>
    <name evidence="2" type="ordered locus">Tery_3066</name>
</gene>
<protein>
    <submittedName>
        <fullName evidence="2">Uncharacterized protein</fullName>
    </submittedName>
</protein>
<sequence length="452" mass="46731">MKDKIDSIINGLIPETTRNISAVVEAVQDGAAKILEPGSGLINSYNHQVTENPQAFGFAFEHLQTIGFNIRASLQGFETRAYQIPADGTKYAPDIYVEKVGKVIEEIQAKVGTSEYVEKQVNSGHYKSDILTNSENPSLYGTKTIINVDGIKSFPISKGFAVWVAENPYLAANLMEGAALVGEVGGAGITGASINTTINILLRSIKTIAAYCRGEQALDKAELEKFLEVAINGLKSGFIRGTAIKVIQRLMGGNAFAALGFTLAESVIPVLIQVLQDKMTLEEAINQVGLKAFTSGIITTVVIIYPPLGAVLLSASVIQAVWVEISPEWQKFIIQKAIPTAAMVTGGAMVCAGASAGTVVTVASTLGAAASTGTAIGSLSGAAATNAALAWLGGGTLAAGGGGVVAGAAIVSAISTGGAVVAIAGIGLIGKQIWDYQKNTDRKVSSTKSIIS</sequence>
<feature type="transmembrane region" description="Helical" evidence="1">
    <location>
        <begin position="404"/>
        <end position="429"/>
    </location>
</feature>